<evidence type="ECO:0000256" key="1">
    <source>
        <dbReference type="ARBA" id="ARBA00022741"/>
    </source>
</evidence>
<evidence type="ECO:0000256" key="4">
    <source>
        <dbReference type="SAM" id="Phobius"/>
    </source>
</evidence>
<name>A0A9D1F557_9FIRM</name>
<dbReference type="GO" id="GO:0005524">
    <property type="term" value="F:ATP binding"/>
    <property type="evidence" value="ECO:0007669"/>
    <property type="project" value="UniProtKB-KW"/>
</dbReference>
<reference evidence="6" key="2">
    <citation type="journal article" date="2021" name="PeerJ">
        <title>Extensive microbial diversity within the chicken gut microbiome revealed by metagenomics and culture.</title>
        <authorList>
            <person name="Gilroy R."/>
            <person name="Ravi A."/>
            <person name="Getino M."/>
            <person name="Pursley I."/>
            <person name="Horton D.L."/>
            <person name="Alikhan N.F."/>
            <person name="Baker D."/>
            <person name="Gharbi K."/>
            <person name="Hall N."/>
            <person name="Watson M."/>
            <person name="Adriaenssens E.M."/>
            <person name="Foster-Nyarko E."/>
            <person name="Jarju S."/>
            <person name="Secka A."/>
            <person name="Antonio M."/>
            <person name="Oren A."/>
            <person name="Chaudhuri R.R."/>
            <person name="La Ragione R."/>
            <person name="Hildebrand F."/>
            <person name="Pallen M.J."/>
        </authorList>
    </citation>
    <scope>NUCLEOTIDE SEQUENCE</scope>
    <source>
        <strain evidence="6">CHK178-757</strain>
    </source>
</reference>
<dbReference type="InterPro" id="IPR000432">
    <property type="entry name" value="DNA_mismatch_repair_MutS_C"/>
</dbReference>
<dbReference type="InterPro" id="IPR045076">
    <property type="entry name" value="MutS"/>
</dbReference>
<dbReference type="GO" id="GO:0030983">
    <property type="term" value="F:mismatched DNA binding"/>
    <property type="evidence" value="ECO:0007669"/>
    <property type="project" value="InterPro"/>
</dbReference>
<dbReference type="Proteomes" id="UP000823927">
    <property type="component" value="Unassembled WGS sequence"/>
</dbReference>
<keyword evidence="2" id="KW-0067">ATP-binding</keyword>
<gene>
    <name evidence="6" type="ORF">IAB46_08695</name>
</gene>
<dbReference type="InterPro" id="IPR027417">
    <property type="entry name" value="P-loop_NTPase"/>
</dbReference>
<evidence type="ECO:0000313" key="7">
    <source>
        <dbReference type="Proteomes" id="UP000823927"/>
    </source>
</evidence>
<accession>A0A9D1F557</accession>
<dbReference type="SUPFAM" id="SSF52540">
    <property type="entry name" value="P-loop containing nucleoside triphosphate hydrolases"/>
    <property type="match status" value="1"/>
</dbReference>
<sequence length="581" mass="65766">MDSRQTILLVVIGVILLIAAKMIYDGFNRKKKILQRIKRSYGRLPDNDYSAGRYSDNGIAYYYKNREKTTPVIDDITWNDLDMETIYMILNNTGSGVGEEYLYALLHTPCMDDEKLKERDRIATYFDQHEDERVKVQYELNRLGKLRTSSVGQYLAGVRSMRPHQPVIHIACLAALIVIIMGCILNPAAWLSFIFIIAVVNMVVYFHRKASISSYFVVFSYLSRMNQAALNIADLKCTGIAEYSKTLKACAKPLSSISRYSWLFVSGTDFSADLLAIILDYIKMLTHFDMILFDYLAYRLFKYGKELDQIMEIIGEIDCDIAIASYRRYMAEGQKTPVCRPVLHTGEKGFIKAENIYHPMIVNPVTNTISEARSVLLTGSNASGKSTFLKTIAINAILAQTICTCLADSYESCFFRVYSSMALKDDIQSSESYYIVEIKSLKRIIDAASDRDGDYAHVPVLCFIDEVLRGTNTIERIAASSRILEAISKMNALCFAATHDIELTAILERDFSNYHFQEEVSDDNVTFDYILYPGRATSRNAIKLLGIIGFNKDIIEEATRAARDFEDTGSWAVLTNTGRQV</sequence>
<keyword evidence="4" id="KW-0812">Transmembrane</keyword>
<evidence type="ECO:0000256" key="2">
    <source>
        <dbReference type="ARBA" id="ARBA00022840"/>
    </source>
</evidence>
<keyword evidence="4" id="KW-0472">Membrane</keyword>
<proteinExistence type="predicted"/>
<dbReference type="PANTHER" id="PTHR11361:SF152">
    <property type="entry name" value="DNA MISMATCH REPAIR PROTEIN"/>
    <property type="match status" value="1"/>
</dbReference>
<dbReference type="GO" id="GO:0005829">
    <property type="term" value="C:cytosol"/>
    <property type="evidence" value="ECO:0007669"/>
    <property type="project" value="TreeGrafter"/>
</dbReference>
<dbReference type="InterPro" id="IPR036187">
    <property type="entry name" value="DNA_mismatch_repair_MutS_sf"/>
</dbReference>
<comment type="caution">
    <text evidence="6">The sequence shown here is derived from an EMBL/GenBank/DDBJ whole genome shotgun (WGS) entry which is preliminary data.</text>
</comment>
<keyword evidence="1" id="KW-0547">Nucleotide-binding</keyword>
<evidence type="ECO:0000259" key="5">
    <source>
        <dbReference type="SMART" id="SM00534"/>
    </source>
</evidence>
<keyword evidence="4" id="KW-1133">Transmembrane helix</keyword>
<dbReference type="AlphaFoldDB" id="A0A9D1F557"/>
<keyword evidence="3" id="KW-0238">DNA-binding</keyword>
<dbReference type="SUPFAM" id="SSF48334">
    <property type="entry name" value="DNA repair protein MutS, domain III"/>
    <property type="match status" value="1"/>
</dbReference>
<dbReference type="GO" id="GO:0140664">
    <property type="term" value="F:ATP-dependent DNA damage sensor activity"/>
    <property type="evidence" value="ECO:0007669"/>
    <property type="project" value="InterPro"/>
</dbReference>
<reference evidence="6" key="1">
    <citation type="submission" date="2020-10" db="EMBL/GenBank/DDBJ databases">
        <authorList>
            <person name="Gilroy R."/>
        </authorList>
    </citation>
    <scope>NUCLEOTIDE SEQUENCE</scope>
    <source>
        <strain evidence="6">CHK178-757</strain>
    </source>
</reference>
<evidence type="ECO:0000256" key="3">
    <source>
        <dbReference type="ARBA" id="ARBA00023125"/>
    </source>
</evidence>
<evidence type="ECO:0000313" key="6">
    <source>
        <dbReference type="EMBL" id="HIS47615.1"/>
    </source>
</evidence>
<dbReference type="GO" id="GO:0006298">
    <property type="term" value="P:mismatch repair"/>
    <property type="evidence" value="ECO:0007669"/>
    <property type="project" value="InterPro"/>
</dbReference>
<dbReference type="SMART" id="SM00534">
    <property type="entry name" value="MUTSac"/>
    <property type="match status" value="1"/>
</dbReference>
<feature type="transmembrane region" description="Helical" evidence="4">
    <location>
        <begin position="166"/>
        <end position="182"/>
    </location>
</feature>
<feature type="domain" description="DNA mismatch repair proteins mutS family" evidence="5">
    <location>
        <begin position="372"/>
        <end position="563"/>
    </location>
</feature>
<dbReference type="PANTHER" id="PTHR11361">
    <property type="entry name" value="DNA MISMATCH REPAIR PROTEIN MUTS FAMILY MEMBER"/>
    <property type="match status" value="1"/>
</dbReference>
<feature type="transmembrane region" description="Helical" evidence="4">
    <location>
        <begin position="188"/>
        <end position="206"/>
    </location>
</feature>
<organism evidence="6 7">
    <name type="scientific">Candidatus Scybalocola faecigallinarum</name>
    <dbReference type="NCBI Taxonomy" id="2840941"/>
    <lineage>
        <taxon>Bacteria</taxon>
        <taxon>Bacillati</taxon>
        <taxon>Bacillota</taxon>
        <taxon>Clostridia</taxon>
        <taxon>Lachnospirales</taxon>
        <taxon>Lachnospiraceae</taxon>
        <taxon>Lachnospiraceae incertae sedis</taxon>
        <taxon>Candidatus Scybalocola (ex Gilroy et al. 2021)</taxon>
    </lineage>
</organism>
<dbReference type="Gene3D" id="3.40.50.300">
    <property type="entry name" value="P-loop containing nucleotide triphosphate hydrolases"/>
    <property type="match status" value="1"/>
</dbReference>
<protein>
    <recommendedName>
        <fullName evidence="5">DNA mismatch repair proteins mutS family domain-containing protein</fullName>
    </recommendedName>
</protein>
<dbReference type="EMBL" id="DVIT01000030">
    <property type="protein sequence ID" value="HIS47615.1"/>
    <property type="molecule type" value="Genomic_DNA"/>
</dbReference>
<feature type="transmembrane region" description="Helical" evidence="4">
    <location>
        <begin position="6"/>
        <end position="24"/>
    </location>
</feature>
<dbReference type="Pfam" id="PF00488">
    <property type="entry name" value="MutS_V"/>
    <property type="match status" value="1"/>
</dbReference>